<protein>
    <recommendedName>
        <fullName evidence="5">Lipoprotein</fullName>
    </recommendedName>
</protein>
<feature type="signal peptide" evidence="2">
    <location>
        <begin position="1"/>
        <end position="26"/>
    </location>
</feature>
<dbReference type="Proteomes" id="UP000627838">
    <property type="component" value="Unassembled WGS sequence"/>
</dbReference>
<evidence type="ECO:0000256" key="1">
    <source>
        <dbReference type="SAM" id="MobiDB-lite"/>
    </source>
</evidence>
<keyword evidence="2" id="KW-0732">Signal</keyword>
<reference evidence="3 4" key="1">
    <citation type="submission" date="2020-10" db="EMBL/GenBank/DDBJ databases">
        <title>Sequencing the genomes of 1000 actinobacteria strains.</title>
        <authorList>
            <person name="Klenk H.-P."/>
        </authorList>
    </citation>
    <scope>NUCLEOTIDE SEQUENCE [LARGE SCALE GENOMIC DNA]</scope>
    <source>
        <strain evidence="3 4">DSM 46744</strain>
    </source>
</reference>
<comment type="caution">
    <text evidence="3">The sequence shown here is derived from an EMBL/GenBank/DDBJ whole genome shotgun (WGS) entry which is preliminary data.</text>
</comment>
<gene>
    <name evidence="3" type="ORF">H4W34_000499</name>
</gene>
<dbReference type="RefSeq" id="WP_225960982.1">
    <property type="nucleotide sequence ID" value="NZ_JADBDZ010000001.1"/>
</dbReference>
<dbReference type="EMBL" id="JADBDZ010000001">
    <property type="protein sequence ID" value="MBE1530666.1"/>
    <property type="molecule type" value="Genomic_DNA"/>
</dbReference>
<evidence type="ECO:0000256" key="2">
    <source>
        <dbReference type="SAM" id="SignalP"/>
    </source>
</evidence>
<accession>A0ABR9JJD9</accession>
<feature type="chain" id="PRO_5047327871" description="Lipoprotein" evidence="2">
    <location>
        <begin position="27"/>
        <end position="209"/>
    </location>
</feature>
<keyword evidence="4" id="KW-1185">Reference proteome</keyword>
<name>A0ABR9JJD9_9ACTN</name>
<feature type="region of interest" description="Disordered" evidence="1">
    <location>
        <begin position="25"/>
        <end position="72"/>
    </location>
</feature>
<organism evidence="3 4">
    <name type="scientific">Actinomadura algeriensis</name>
    <dbReference type="NCBI Taxonomy" id="1679523"/>
    <lineage>
        <taxon>Bacteria</taxon>
        <taxon>Bacillati</taxon>
        <taxon>Actinomycetota</taxon>
        <taxon>Actinomycetes</taxon>
        <taxon>Streptosporangiales</taxon>
        <taxon>Thermomonosporaceae</taxon>
        <taxon>Actinomadura</taxon>
    </lineage>
</organism>
<evidence type="ECO:0000313" key="4">
    <source>
        <dbReference type="Proteomes" id="UP000627838"/>
    </source>
</evidence>
<proteinExistence type="predicted"/>
<dbReference type="PROSITE" id="PS51257">
    <property type="entry name" value="PROKAR_LIPOPROTEIN"/>
    <property type="match status" value="1"/>
</dbReference>
<evidence type="ECO:0000313" key="3">
    <source>
        <dbReference type="EMBL" id="MBE1530666.1"/>
    </source>
</evidence>
<sequence>MRTRIGLLTSLGAVLLASGCMLPASDDDPEAADPPPPAPATSAAQSAAPQPSAPAAAGNARATPPGTKLRVGQRAVVPYERAGTTGMLGITVTAIEPGDLAAFRQSFGAKAEGMVPYYIRYTVENVGGTDLSRSSAPLLTGVGPGGASTGAVVIGSLTGCDRGRPDDSFAAAGASYRSCRLQAARQGGTVAGAAYEEDEYDDSPIIWSS</sequence>
<evidence type="ECO:0008006" key="5">
    <source>
        <dbReference type="Google" id="ProtNLM"/>
    </source>
</evidence>
<feature type="compositionally biased region" description="Low complexity" evidence="1">
    <location>
        <begin position="40"/>
        <end position="65"/>
    </location>
</feature>